<evidence type="ECO:0008006" key="3">
    <source>
        <dbReference type="Google" id="ProtNLM"/>
    </source>
</evidence>
<accession>A0A1B2EVI6</accession>
<dbReference type="RefSeq" id="WP_099514894.1">
    <property type="nucleotide sequence ID" value="NZ_CP016619.1"/>
</dbReference>
<gene>
    <name evidence="2" type="ORF">BB934_37395</name>
</gene>
<keyword evidence="1" id="KW-0472">Membrane</keyword>
<organism evidence="2">
    <name type="scientific">Microvirga ossetica</name>
    <dbReference type="NCBI Taxonomy" id="1882682"/>
    <lineage>
        <taxon>Bacteria</taxon>
        <taxon>Pseudomonadati</taxon>
        <taxon>Pseudomonadota</taxon>
        <taxon>Alphaproteobacteria</taxon>
        <taxon>Hyphomicrobiales</taxon>
        <taxon>Methylobacteriaceae</taxon>
        <taxon>Microvirga</taxon>
    </lineage>
</organism>
<protein>
    <recommendedName>
        <fullName evidence="3">DUF2933 domain-containing protein</fullName>
    </recommendedName>
</protein>
<reference evidence="2" key="1">
    <citation type="submission" date="2016-07" db="EMBL/GenBank/DDBJ databases">
        <title>Microvirga ossetica sp. nov. a new species of rhizobia isolated from root nodules of the legume species Vicia alpestris Steven originated from North Ossetia region in the Caucasus.</title>
        <authorList>
            <person name="Safronova V.I."/>
            <person name="Kuznetsova I.G."/>
            <person name="Sazanova A.L."/>
            <person name="Belimov A."/>
            <person name="Andronov E."/>
            <person name="Osledkin Y.S."/>
            <person name="Onishchuk O.P."/>
            <person name="Kurchak O.N."/>
            <person name="Shaposhnikov A.I."/>
            <person name="Willems A."/>
            <person name="Tikhonovich I.A."/>
        </authorList>
    </citation>
    <scope>NUCLEOTIDE SEQUENCE [LARGE SCALE GENOMIC DNA]</scope>
    <source>
        <strain evidence="2">V5/3M</strain>
        <plasmid evidence="2">unnamed2</plasmid>
    </source>
</reference>
<keyword evidence="1" id="KW-1133">Transmembrane helix</keyword>
<evidence type="ECO:0000313" key="2">
    <source>
        <dbReference type="EMBL" id="ANY83953.1"/>
    </source>
</evidence>
<keyword evidence="2" id="KW-0614">Plasmid</keyword>
<dbReference type="AlphaFoldDB" id="A0A1B2EVI6"/>
<name>A0A1B2EVI6_9HYPH</name>
<keyword evidence="1" id="KW-0812">Transmembrane</keyword>
<dbReference type="EMBL" id="CP016619">
    <property type="protein sequence ID" value="ANY83953.1"/>
    <property type="molecule type" value="Genomic_DNA"/>
</dbReference>
<geneLocation type="plasmid" evidence="2">
    <name>unnamed2</name>
</geneLocation>
<dbReference type="Pfam" id="PF11666">
    <property type="entry name" value="DUF2933"/>
    <property type="match status" value="1"/>
</dbReference>
<dbReference type="KEGG" id="moc:BB934_37395"/>
<proteinExistence type="predicted"/>
<sequence length="60" mass="6626">MVGTSLGWAVTLALAALGVYLFAAHTGHTLSALPYLLLLVCPLMHLFMHRGHGHHHERRE</sequence>
<dbReference type="InterPro" id="IPR021682">
    <property type="entry name" value="DUF2933"/>
</dbReference>
<evidence type="ECO:0000256" key="1">
    <source>
        <dbReference type="SAM" id="Phobius"/>
    </source>
</evidence>
<feature type="transmembrane region" description="Helical" evidence="1">
    <location>
        <begin position="33"/>
        <end position="49"/>
    </location>
</feature>